<proteinExistence type="predicted"/>
<sequence>MFSISEIEQLNLEELVRSHYKNGKNMNAFFLYRQEYMKRVRASGIREKMTNISKLAAESWRKEPPKIRRAFTNISKQIEELLQRRRQSKKTYQIVYDPNMEKVQQISQKAESITYQHVRLIQYVPTLYYPTLQHNEYIYSFSVDDIAFLYWAQFMGFNHFP</sequence>
<accession>A0A9N9NT01</accession>
<comment type="caution">
    <text evidence="3">The sequence shown here is derived from an EMBL/GenBank/DDBJ whole genome shotgun (WGS) entry which is preliminary data.</text>
</comment>
<dbReference type="Gene3D" id="1.10.30.10">
    <property type="entry name" value="High mobility group box domain"/>
    <property type="match status" value="1"/>
</dbReference>
<protein>
    <submittedName>
        <fullName evidence="3">21531_t:CDS:1</fullName>
    </submittedName>
</protein>
<dbReference type="GO" id="GO:0005634">
    <property type="term" value="C:nucleus"/>
    <property type="evidence" value="ECO:0007669"/>
    <property type="project" value="UniProtKB-UniRule"/>
</dbReference>
<dbReference type="EMBL" id="CAJVQA010019262">
    <property type="protein sequence ID" value="CAG8758200.1"/>
    <property type="molecule type" value="Genomic_DNA"/>
</dbReference>
<feature type="domain" description="HMG box" evidence="2">
    <location>
        <begin position="22"/>
        <end position="90"/>
    </location>
</feature>
<dbReference type="InterPro" id="IPR009071">
    <property type="entry name" value="HMG_box_dom"/>
</dbReference>
<name>A0A9N9NT01_9GLOM</name>
<dbReference type="OrthoDB" id="2403584at2759"/>
<dbReference type="SUPFAM" id="SSF47095">
    <property type="entry name" value="HMG-box"/>
    <property type="match status" value="1"/>
</dbReference>
<organism evidence="3 4">
    <name type="scientific">Cetraspora pellucida</name>
    <dbReference type="NCBI Taxonomy" id="1433469"/>
    <lineage>
        <taxon>Eukaryota</taxon>
        <taxon>Fungi</taxon>
        <taxon>Fungi incertae sedis</taxon>
        <taxon>Mucoromycota</taxon>
        <taxon>Glomeromycotina</taxon>
        <taxon>Glomeromycetes</taxon>
        <taxon>Diversisporales</taxon>
        <taxon>Gigasporaceae</taxon>
        <taxon>Cetraspora</taxon>
    </lineage>
</organism>
<feature type="DNA-binding region" description="HMG box" evidence="1">
    <location>
        <begin position="22"/>
        <end position="90"/>
    </location>
</feature>
<evidence type="ECO:0000313" key="3">
    <source>
        <dbReference type="EMBL" id="CAG8758200.1"/>
    </source>
</evidence>
<dbReference type="GO" id="GO:0003677">
    <property type="term" value="F:DNA binding"/>
    <property type="evidence" value="ECO:0007669"/>
    <property type="project" value="UniProtKB-UniRule"/>
</dbReference>
<evidence type="ECO:0000256" key="1">
    <source>
        <dbReference type="PROSITE-ProRule" id="PRU00267"/>
    </source>
</evidence>
<keyword evidence="4" id="KW-1185">Reference proteome</keyword>
<gene>
    <name evidence="3" type="ORF">CPELLU_LOCUS15133</name>
</gene>
<evidence type="ECO:0000259" key="2">
    <source>
        <dbReference type="PROSITE" id="PS50118"/>
    </source>
</evidence>
<dbReference type="AlphaFoldDB" id="A0A9N9NT01"/>
<dbReference type="PROSITE" id="PS50118">
    <property type="entry name" value="HMG_BOX_2"/>
    <property type="match status" value="1"/>
</dbReference>
<dbReference type="SMART" id="SM00398">
    <property type="entry name" value="HMG"/>
    <property type="match status" value="1"/>
</dbReference>
<dbReference type="InterPro" id="IPR036910">
    <property type="entry name" value="HMG_box_dom_sf"/>
</dbReference>
<keyword evidence="1" id="KW-0238">DNA-binding</keyword>
<reference evidence="3" key="1">
    <citation type="submission" date="2021-06" db="EMBL/GenBank/DDBJ databases">
        <authorList>
            <person name="Kallberg Y."/>
            <person name="Tangrot J."/>
            <person name="Rosling A."/>
        </authorList>
    </citation>
    <scope>NUCLEOTIDE SEQUENCE</scope>
    <source>
        <strain evidence="3">FL966</strain>
    </source>
</reference>
<evidence type="ECO:0000313" key="4">
    <source>
        <dbReference type="Proteomes" id="UP000789759"/>
    </source>
</evidence>
<dbReference type="Pfam" id="PF00505">
    <property type="entry name" value="HMG_box"/>
    <property type="match status" value="1"/>
</dbReference>
<dbReference type="Proteomes" id="UP000789759">
    <property type="component" value="Unassembled WGS sequence"/>
</dbReference>
<keyword evidence="1" id="KW-0539">Nucleus</keyword>